<dbReference type="AlphaFoldDB" id="A0A842IV82"/>
<feature type="binding site" evidence="1">
    <location>
        <position position="121"/>
    </location>
    <ligand>
        <name>Zn(2+)</name>
        <dbReference type="ChEBI" id="CHEBI:29105"/>
    </ligand>
</feature>
<keyword evidence="1" id="KW-0479">Metal-binding</keyword>
<evidence type="ECO:0000313" key="3">
    <source>
        <dbReference type="EMBL" id="MBC2846715.1"/>
    </source>
</evidence>
<reference evidence="3" key="1">
    <citation type="submission" date="2020-08" db="EMBL/GenBank/DDBJ databases">
        <title>Winogradskyella ouciana sp. nov., isolated from the hadal seawater of the Mariana Trench.</title>
        <authorList>
            <person name="He X."/>
        </authorList>
    </citation>
    <scope>NUCLEOTIDE SEQUENCE [LARGE SCALE GENOMIC DNA]</scope>
    <source>
        <strain evidence="3">KCTC 52348</strain>
    </source>
</reference>
<evidence type="ECO:0000256" key="2">
    <source>
        <dbReference type="PIRSR" id="PIRSR602481-2"/>
    </source>
</evidence>
<feature type="binding site" evidence="1">
    <location>
        <position position="90"/>
    </location>
    <ligand>
        <name>Zn(2+)</name>
        <dbReference type="ChEBI" id="CHEBI:29105"/>
    </ligand>
</feature>
<keyword evidence="1" id="KW-0862">Zinc</keyword>
<dbReference type="Proteomes" id="UP000533900">
    <property type="component" value="Unassembled WGS sequence"/>
</dbReference>
<comment type="cofactor">
    <cofactor evidence="1">
        <name>Zn(2+)</name>
        <dbReference type="ChEBI" id="CHEBI:29105"/>
    </cofactor>
    <text evidence="1">Binds 1 zinc ion per subunit.</text>
</comment>
<comment type="cofactor">
    <cofactor evidence="2">
        <name>Mn(2+)</name>
        <dbReference type="ChEBI" id="CHEBI:29035"/>
    </cofactor>
    <cofactor evidence="2">
        <name>Fe(2+)</name>
        <dbReference type="ChEBI" id="CHEBI:29033"/>
    </cofactor>
    <text evidence="2">Binds 1 Mn(2+) or Fe(2+) ion per subunit.</text>
</comment>
<name>A0A842IV82_9FLAO</name>
<dbReference type="GO" id="GO:0046872">
    <property type="term" value="F:metal ion binding"/>
    <property type="evidence" value="ECO:0007669"/>
    <property type="project" value="UniProtKB-KW"/>
</dbReference>
<feature type="binding site" evidence="1">
    <location>
        <position position="124"/>
    </location>
    <ligand>
        <name>Zn(2+)</name>
        <dbReference type="ChEBI" id="CHEBI:29105"/>
    </ligand>
</feature>
<gene>
    <name evidence="3" type="ORF">H7F21_16530</name>
</gene>
<dbReference type="InterPro" id="IPR036390">
    <property type="entry name" value="WH_DNA-bd_sf"/>
</dbReference>
<dbReference type="GO" id="GO:0003700">
    <property type="term" value="F:DNA-binding transcription factor activity"/>
    <property type="evidence" value="ECO:0007669"/>
    <property type="project" value="InterPro"/>
</dbReference>
<dbReference type="InterPro" id="IPR036388">
    <property type="entry name" value="WH-like_DNA-bd_sf"/>
</dbReference>
<dbReference type="EMBL" id="JACLCP010000007">
    <property type="protein sequence ID" value="MBC2846715.1"/>
    <property type="molecule type" value="Genomic_DNA"/>
</dbReference>
<feature type="binding site" evidence="2">
    <location>
        <position position="77"/>
    </location>
    <ligand>
        <name>Fe cation</name>
        <dbReference type="ChEBI" id="CHEBI:24875"/>
    </ligand>
</feature>
<dbReference type="Gene3D" id="1.10.10.10">
    <property type="entry name" value="Winged helix-like DNA-binding domain superfamily/Winged helix DNA-binding domain"/>
    <property type="match status" value="1"/>
</dbReference>
<comment type="caution">
    <text evidence="3">The sequence shown here is derived from an EMBL/GenBank/DDBJ whole genome shotgun (WGS) entry which is preliminary data.</text>
</comment>
<keyword evidence="4" id="KW-1185">Reference proteome</keyword>
<dbReference type="RefSeq" id="WP_185790426.1">
    <property type="nucleotide sequence ID" value="NZ_JACLCP010000007.1"/>
</dbReference>
<evidence type="ECO:0000313" key="4">
    <source>
        <dbReference type="Proteomes" id="UP000533900"/>
    </source>
</evidence>
<dbReference type="Pfam" id="PF01475">
    <property type="entry name" value="FUR"/>
    <property type="match status" value="1"/>
</dbReference>
<protein>
    <submittedName>
        <fullName evidence="3">Transcriptional repressor</fullName>
    </submittedName>
</protein>
<accession>A0A842IV82</accession>
<organism evidence="3 4">
    <name type="scientific">Winogradskyella flava</name>
    <dbReference type="NCBI Taxonomy" id="1884876"/>
    <lineage>
        <taxon>Bacteria</taxon>
        <taxon>Pseudomonadati</taxon>
        <taxon>Bacteroidota</taxon>
        <taxon>Flavobacteriia</taxon>
        <taxon>Flavobacteriales</taxon>
        <taxon>Flavobacteriaceae</taxon>
        <taxon>Winogradskyella</taxon>
    </lineage>
</organism>
<proteinExistence type="predicted"/>
<keyword evidence="2" id="KW-0408">Iron</keyword>
<evidence type="ECO:0000256" key="1">
    <source>
        <dbReference type="PIRSR" id="PIRSR602481-1"/>
    </source>
</evidence>
<sequence length="126" mass="14262">MGIKRRTKSVTTMLSIFESGEEALSVVNLVERLKNQMNKTTVYRILERLEKEGAIHSFSGTNGLKWYAKCSQCTAHHHNDIHPHFECKDCGKVECLEVNIPIPSIEDRNIQSVDVLLTGQCTNCMI</sequence>
<feature type="binding site" evidence="1">
    <location>
        <position position="87"/>
    </location>
    <ligand>
        <name>Zn(2+)</name>
        <dbReference type="ChEBI" id="CHEBI:29105"/>
    </ligand>
</feature>
<dbReference type="InterPro" id="IPR002481">
    <property type="entry name" value="FUR"/>
</dbReference>
<dbReference type="SUPFAM" id="SSF46785">
    <property type="entry name" value="Winged helix' DNA-binding domain"/>
    <property type="match status" value="1"/>
</dbReference>